<dbReference type="InterPro" id="IPR001036">
    <property type="entry name" value="Acrflvin-R"/>
</dbReference>
<dbReference type="SUPFAM" id="SSF82714">
    <property type="entry name" value="Multidrug efflux transporter AcrB TolC docking domain, DN and DC subdomains"/>
    <property type="match status" value="2"/>
</dbReference>
<feature type="transmembrane region" description="Helical" evidence="1">
    <location>
        <begin position="434"/>
        <end position="454"/>
    </location>
</feature>
<dbReference type="Gene3D" id="3.30.70.1430">
    <property type="entry name" value="Multidrug efflux transporter AcrB pore domain"/>
    <property type="match status" value="2"/>
</dbReference>
<feature type="transmembrane region" description="Helical" evidence="1">
    <location>
        <begin position="531"/>
        <end position="549"/>
    </location>
</feature>
<dbReference type="Proteomes" id="UP000603912">
    <property type="component" value="Unassembled WGS sequence"/>
</dbReference>
<keyword evidence="1" id="KW-0812">Transmembrane</keyword>
<feature type="transmembrane region" description="Helical" evidence="1">
    <location>
        <begin position="507"/>
        <end position="525"/>
    </location>
</feature>
<evidence type="ECO:0000313" key="2">
    <source>
        <dbReference type="EMBL" id="GGH12990.1"/>
    </source>
</evidence>
<feature type="transmembrane region" description="Helical" evidence="1">
    <location>
        <begin position="363"/>
        <end position="384"/>
    </location>
</feature>
<dbReference type="RefSeq" id="WP_188516703.1">
    <property type="nucleotide sequence ID" value="NZ_BMES01000001.1"/>
</dbReference>
<dbReference type="AlphaFoldDB" id="A0A917MH63"/>
<dbReference type="Gene3D" id="1.20.1640.10">
    <property type="entry name" value="Multidrug efflux transporter AcrB transmembrane domain"/>
    <property type="match status" value="2"/>
</dbReference>
<dbReference type="InterPro" id="IPR027463">
    <property type="entry name" value="AcrB_DN_DC_subdom"/>
</dbReference>
<protein>
    <submittedName>
        <fullName evidence="2">Acriflavine resistance protein B</fullName>
    </submittedName>
</protein>
<dbReference type="PANTHER" id="PTHR32063:SF78">
    <property type="entry name" value="ACRB_ACRD_ACRF FAMILY PROTEIN"/>
    <property type="match status" value="1"/>
</dbReference>
<proteinExistence type="predicted"/>
<gene>
    <name evidence="2" type="ORF">GCM10007036_11290</name>
</gene>
<feature type="transmembrane region" description="Helical" evidence="1">
    <location>
        <begin position="900"/>
        <end position="926"/>
    </location>
</feature>
<feature type="transmembrane region" description="Helical" evidence="1">
    <location>
        <begin position="337"/>
        <end position="356"/>
    </location>
</feature>
<reference evidence="2" key="1">
    <citation type="journal article" date="2014" name="Int. J. Syst. Evol. Microbiol.">
        <title>Complete genome sequence of Corynebacterium casei LMG S-19264T (=DSM 44701T), isolated from a smear-ripened cheese.</title>
        <authorList>
            <consortium name="US DOE Joint Genome Institute (JGI-PGF)"/>
            <person name="Walter F."/>
            <person name="Albersmeier A."/>
            <person name="Kalinowski J."/>
            <person name="Ruckert C."/>
        </authorList>
    </citation>
    <scope>NUCLEOTIDE SEQUENCE</scope>
    <source>
        <strain evidence="2">CGMCC 1.12214</strain>
    </source>
</reference>
<dbReference type="GO" id="GO:0005886">
    <property type="term" value="C:plasma membrane"/>
    <property type="evidence" value="ECO:0007669"/>
    <property type="project" value="TreeGrafter"/>
</dbReference>
<feature type="transmembrane region" description="Helical" evidence="1">
    <location>
        <begin position="963"/>
        <end position="981"/>
    </location>
</feature>
<dbReference type="Gene3D" id="3.30.2090.10">
    <property type="entry name" value="Multidrug efflux transporter AcrB TolC docking domain, DN and DC subdomains"/>
    <property type="match status" value="2"/>
</dbReference>
<sequence>MSGFSISEPFIRRPVGTTLMALGLLISGLAAYHLLPVSSLPTVDLPTIRVASSRPGADPTTMAATVAAPLERRLGEIAGVTEITSRSSLGQTSIVVQFDANRSVDGAARDVQAALNAAATDLPGDLPTLPTFRKMNPAAAPILILALTSDTMAPSAVYDAADSVIAQRIAQVSGVGDVSVSGAEQPAIRVRIDPSRLAAMGVSMETVRSAIVAANALAPIGSIDGDDRMLAIATNAQLAKPDDVARLLVKTLNGVSVRLGDIATVEAGTRNRRSAASYNGKPAVLLNITKQADANVIATVDQIKALLPELGRWVPAGIKVDILSDRTVTIRASVDDMQWTLAATVGLVMLVVLVFLRRLTPTMAAGVTVPLSLAGACACMWAAGFSLDNISLMALAVSVGFVVDDAIVMIENYDRNRAAGLSALQAAIEGARQIGFTVVSISVSLLAAFLPLFMMGGVLGKLFREFAMTLAFTIVISTVVSLTVTPMICARSKGPPAQDRGRLVDRVVEGALAGLVRFYAATLAVVLRQKFLAVLILLATIAASVNLFIKTPKGFFPQDDTGLLFGFTEASTDISFPAMLDLQERVAAIVQADPAVAGIGSSVGASGWSGSVNQGQMYVSLKPQADRDGLATPLVIDRLRKKLAEVAGIRVFLFASQDVRVGGRQGNSPNQFTLWTPDYDELIAWAPKVLDKIKAVEGLVDVSTDRQPSGLQANVVIDRPTASRLGVKIQDIDNALNNAFAQRQISTIYSQRNQYRIVMEVEQRFQRDPGDLSAIYVPASGGGLVPLSSVATVERGLAPLVVNHQGQFPAATITYDMASGVLAADAQSRILAAVAEMHLPDTLHAEFAGDAKAFAQSAGSQPALVGIALIAVYLVLGILYEDLAHPLTILSTLPSAALGALLALKVTGMELSVIAFIGVILLIGIVKKNGIMLVDFALEAERRRGLSPLDAIHEACLERFRPILMTTLAALLGAVPLILATGPGSELRRPLGVTIAGGLIVSQLLTLYTTPVIYLLMDKIHRRRRTPARLLAAVREPRPAGAAV</sequence>
<feature type="transmembrane region" description="Helical" evidence="1">
    <location>
        <begin position="466"/>
        <end position="486"/>
    </location>
</feature>
<evidence type="ECO:0000313" key="3">
    <source>
        <dbReference type="Proteomes" id="UP000603912"/>
    </source>
</evidence>
<name>A0A917MH63_9HYPH</name>
<dbReference type="SUPFAM" id="SSF82866">
    <property type="entry name" value="Multidrug efflux transporter AcrB transmembrane domain"/>
    <property type="match status" value="2"/>
</dbReference>
<keyword evidence="1" id="KW-0472">Membrane</keyword>
<feature type="transmembrane region" description="Helical" evidence="1">
    <location>
        <begin position="993"/>
        <end position="1016"/>
    </location>
</feature>
<keyword evidence="1" id="KW-1133">Transmembrane helix</keyword>
<dbReference type="SUPFAM" id="SSF82693">
    <property type="entry name" value="Multidrug efflux transporter AcrB pore domain, PN1, PN2, PC1 and PC2 subdomains"/>
    <property type="match status" value="3"/>
</dbReference>
<dbReference type="PRINTS" id="PR00702">
    <property type="entry name" value="ACRIFLAVINRP"/>
</dbReference>
<organism evidence="2 3">
    <name type="scientific">Alsobacter metallidurans</name>
    <dbReference type="NCBI Taxonomy" id="340221"/>
    <lineage>
        <taxon>Bacteria</taxon>
        <taxon>Pseudomonadati</taxon>
        <taxon>Pseudomonadota</taxon>
        <taxon>Alphaproteobacteria</taxon>
        <taxon>Hyphomicrobiales</taxon>
        <taxon>Alsobacteraceae</taxon>
        <taxon>Alsobacter</taxon>
    </lineage>
</organism>
<dbReference type="Gene3D" id="3.30.70.1440">
    <property type="entry name" value="Multidrug efflux transporter AcrB pore domain"/>
    <property type="match status" value="1"/>
</dbReference>
<dbReference type="Gene3D" id="3.30.70.1320">
    <property type="entry name" value="Multidrug efflux transporter AcrB pore domain like"/>
    <property type="match status" value="1"/>
</dbReference>
<dbReference type="EMBL" id="BMES01000001">
    <property type="protein sequence ID" value="GGH12990.1"/>
    <property type="molecule type" value="Genomic_DNA"/>
</dbReference>
<evidence type="ECO:0000256" key="1">
    <source>
        <dbReference type="SAM" id="Phobius"/>
    </source>
</evidence>
<dbReference type="GO" id="GO:0042910">
    <property type="term" value="F:xenobiotic transmembrane transporter activity"/>
    <property type="evidence" value="ECO:0007669"/>
    <property type="project" value="TreeGrafter"/>
</dbReference>
<feature type="transmembrane region" description="Helical" evidence="1">
    <location>
        <begin position="390"/>
        <end position="413"/>
    </location>
</feature>
<keyword evidence="3" id="KW-1185">Reference proteome</keyword>
<accession>A0A917MH63</accession>
<reference evidence="2" key="2">
    <citation type="submission" date="2020-09" db="EMBL/GenBank/DDBJ databases">
        <authorList>
            <person name="Sun Q."/>
            <person name="Zhou Y."/>
        </authorList>
    </citation>
    <scope>NUCLEOTIDE SEQUENCE</scope>
    <source>
        <strain evidence="2">CGMCC 1.12214</strain>
    </source>
</reference>
<dbReference type="PANTHER" id="PTHR32063">
    <property type="match status" value="1"/>
</dbReference>
<comment type="caution">
    <text evidence="2">The sequence shown here is derived from an EMBL/GenBank/DDBJ whole genome shotgun (WGS) entry which is preliminary data.</text>
</comment>
<feature type="transmembrane region" description="Helical" evidence="1">
    <location>
        <begin position="862"/>
        <end position="880"/>
    </location>
</feature>
<dbReference type="Pfam" id="PF00873">
    <property type="entry name" value="ACR_tran"/>
    <property type="match status" value="1"/>
</dbReference>